<evidence type="ECO:0000313" key="4">
    <source>
        <dbReference type="EMBL" id="KAF5328203.1"/>
    </source>
</evidence>
<feature type="domain" description="Integrase catalytic" evidence="3">
    <location>
        <begin position="224"/>
        <end position="406"/>
    </location>
</feature>
<accession>A0A8H5BRV4</accession>
<dbReference type="PROSITE" id="PS50994">
    <property type="entry name" value="INTEGRASE"/>
    <property type="match status" value="1"/>
</dbReference>
<dbReference type="InterPro" id="IPR036397">
    <property type="entry name" value="RNaseH_sf"/>
</dbReference>
<keyword evidence="1" id="KW-0694">RNA-binding</keyword>
<protein>
    <recommendedName>
        <fullName evidence="3">Integrase catalytic domain-containing protein</fullName>
    </recommendedName>
</protein>
<dbReference type="OrthoDB" id="3353107at2759"/>
<gene>
    <name evidence="4" type="ORF">D9619_013369</name>
</gene>
<evidence type="ECO:0000256" key="1">
    <source>
        <dbReference type="ARBA" id="ARBA00022884"/>
    </source>
</evidence>
<feature type="region of interest" description="Disordered" evidence="2">
    <location>
        <begin position="436"/>
        <end position="471"/>
    </location>
</feature>
<dbReference type="InterPro" id="IPR012337">
    <property type="entry name" value="RNaseH-like_sf"/>
</dbReference>
<dbReference type="Proteomes" id="UP000567179">
    <property type="component" value="Unassembled WGS sequence"/>
</dbReference>
<dbReference type="PANTHER" id="PTHR46791:SF5">
    <property type="entry name" value="CLR5 DOMAIN-CONTAINING PROTEIN-RELATED"/>
    <property type="match status" value="1"/>
</dbReference>
<dbReference type="InterPro" id="IPR058913">
    <property type="entry name" value="Integrase_dom_put"/>
</dbReference>
<dbReference type="InterPro" id="IPR001584">
    <property type="entry name" value="Integrase_cat-core"/>
</dbReference>
<evidence type="ECO:0000259" key="3">
    <source>
        <dbReference type="PROSITE" id="PS50994"/>
    </source>
</evidence>
<dbReference type="AlphaFoldDB" id="A0A8H5BRV4"/>
<dbReference type="PANTHER" id="PTHR46791">
    <property type="entry name" value="EXPRESSED PROTEIN"/>
    <property type="match status" value="1"/>
</dbReference>
<dbReference type="SUPFAM" id="SSF53098">
    <property type="entry name" value="Ribonuclease H-like"/>
    <property type="match status" value="1"/>
</dbReference>
<reference evidence="4 5" key="1">
    <citation type="journal article" date="2020" name="ISME J.">
        <title>Uncovering the hidden diversity of litter-decomposition mechanisms in mushroom-forming fungi.</title>
        <authorList>
            <person name="Floudas D."/>
            <person name="Bentzer J."/>
            <person name="Ahren D."/>
            <person name="Johansson T."/>
            <person name="Persson P."/>
            <person name="Tunlid A."/>
        </authorList>
    </citation>
    <scope>NUCLEOTIDE SEQUENCE [LARGE SCALE GENOMIC DNA]</scope>
    <source>
        <strain evidence="4 5">CBS 101986</strain>
    </source>
</reference>
<dbReference type="Gene3D" id="3.30.420.10">
    <property type="entry name" value="Ribonuclease H-like superfamily/Ribonuclease H"/>
    <property type="match status" value="1"/>
</dbReference>
<name>A0A8H5BRV4_9AGAR</name>
<dbReference type="GO" id="GO:0005634">
    <property type="term" value="C:nucleus"/>
    <property type="evidence" value="ECO:0007669"/>
    <property type="project" value="UniProtKB-ARBA"/>
</dbReference>
<proteinExistence type="predicted"/>
<dbReference type="EMBL" id="JAACJJ010000005">
    <property type="protein sequence ID" value="KAF5328203.1"/>
    <property type="molecule type" value="Genomic_DNA"/>
</dbReference>
<keyword evidence="5" id="KW-1185">Reference proteome</keyword>
<evidence type="ECO:0000256" key="2">
    <source>
        <dbReference type="SAM" id="MobiDB-lite"/>
    </source>
</evidence>
<sequence length="583" mass="65717">MSLHPLPACHSGTWSRAVLDAYSNLNSIYQTALAYVHSDGLEAHRLRQYGTAIITDAYPLLILMEDCSDSEGLPSLWVHNAANQFTELLALVDDKWVVAEGETSTGVLVPEAVSVAHGRTGRPQKIIHEAVLRDVFNTGRNIPQTELARILKIDRKTLKKRLDELNIDVGYSEISDDDLDTLIKEYHDQNPTGGRGYVTGWLRTAYGHAMRQSRRKKTPRQTYKVPRPNALWHIDGHHKLNPWGVVIHGITDGYSRKITGLRASTSNSAQTALNMFIEAVIEHGTPSRVRGDRGGENRDVSILMVLLRGLHRASFMWGPSVFNTRIERLWVELGERFGRQWRAFFFRLEHRHLLQRSNRNHRWLLHHLYLDMINNDCDSFCAEWNAHPLSGRGGGRSPNELAYLGALEHGVYVDECQDLMEEEVYDYYGIPFTKTAPKNDSEESASDEDDEIDLEGNETEDELETEPEFDESSLGFDPVEIIDSNIRHAAAPVPVAECPLGMEALNVFENGLNLLRDAGDIPAGYGALPNELGSDGWDEYEHIVIGSSGRTYPIELPARIWAPRMRLWAQALYVLDSIQSSMS</sequence>
<dbReference type="GO" id="GO:0015074">
    <property type="term" value="P:DNA integration"/>
    <property type="evidence" value="ECO:0007669"/>
    <property type="project" value="InterPro"/>
</dbReference>
<comment type="caution">
    <text evidence="4">The sequence shown here is derived from an EMBL/GenBank/DDBJ whole genome shotgun (WGS) entry which is preliminary data.</text>
</comment>
<evidence type="ECO:0000313" key="5">
    <source>
        <dbReference type="Proteomes" id="UP000567179"/>
    </source>
</evidence>
<dbReference type="GO" id="GO:0003723">
    <property type="term" value="F:RNA binding"/>
    <property type="evidence" value="ECO:0007669"/>
    <property type="project" value="UniProtKB-KW"/>
</dbReference>
<dbReference type="Pfam" id="PF24764">
    <property type="entry name" value="rva_4"/>
    <property type="match status" value="1"/>
</dbReference>
<feature type="compositionally biased region" description="Acidic residues" evidence="2">
    <location>
        <begin position="442"/>
        <end position="471"/>
    </location>
</feature>
<organism evidence="4 5">
    <name type="scientific">Psilocybe cf. subviscida</name>
    <dbReference type="NCBI Taxonomy" id="2480587"/>
    <lineage>
        <taxon>Eukaryota</taxon>
        <taxon>Fungi</taxon>
        <taxon>Dikarya</taxon>
        <taxon>Basidiomycota</taxon>
        <taxon>Agaricomycotina</taxon>
        <taxon>Agaricomycetes</taxon>
        <taxon>Agaricomycetidae</taxon>
        <taxon>Agaricales</taxon>
        <taxon>Agaricineae</taxon>
        <taxon>Strophariaceae</taxon>
        <taxon>Psilocybe</taxon>
    </lineage>
</organism>